<evidence type="ECO:0000256" key="1">
    <source>
        <dbReference type="SAM" id="MobiDB-lite"/>
    </source>
</evidence>
<sequence length="142" mass="15266">MGTISSEQVELLSELTLAVIPEDEVDRGAAEVHAGTALAAKIDRGVNAALYLQGLETAGLLAKERFGLSSGMTQEQALDILLEVKKRLPAFYKQLRADVCALYLSEPAVWQRIGFPGPSAESGGYPDFDQPQFRIGDEQTAG</sequence>
<proteinExistence type="predicted"/>
<organism evidence="2 3">
    <name type="scientific">Cohnella kolymensis</name>
    <dbReference type="NCBI Taxonomy" id="1590652"/>
    <lineage>
        <taxon>Bacteria</taxon>
        <taxon>Bacillati</taxon>
        <taxon>Bacillota</taxon>
        <taxon>Bacilli</taxon>
        <taxon>Bacillales</taxon>
        <taxon>Paenibacillaceae</taxon>
        <taxon>Cohnella</taxon>
    </lineage>
</organism>
<protein>
    <recommendedName>
        <fullName evidence="4">O-methyltransferase</fullName>
    </recommendedName>
</protein>
<dbReference type="Proteomes" id="UP000054526">
    <property type="component" value="Unassembled WGS sequence"/>
</dbReference>
<gene>
    <name evidence="2" type="ORF">SD71_04765</name>
</gene>
<dbReference type="Pfam" id="PF13618">
    <property type="entry name" value="Gluconate_2-dh3"/>
    <property type="match status" value="1"/>
</dbReference>
<evidence type="ECO:0008006" key="4">
    <source>
        <dbReference type="Google" id="ProtNLM"/>
    </source>
</evidence>
<keyword evidence="3" id="KW-1185">Reference proteome</keyword>
<name>A0ABR5A8S3_9BACL</name>
<dbReference type="InterPro" id="IPR027056">
    <property type="entry name" value="Gluconate_2DH_su3"/>
</dbReference>
<evidence type="ECO:0000313" key="3">
    <source>
        <dbReference type="Proteomes" id="UP000054526"/>
    </source>
</evidence>
<dbReference type="RefSeq" id="WP_041060311.1">
    <property type="nucleotide sequence ID" value="NZ_JXAL01000003.1"/>
</dbReference>
<reference evidence="2 3" key="1">
    <citation type="submission" date="2014-12" db="EMBL/GenBank/DDBJ databases">
        <title>Draft genome sequence of Cohnella kolymensis strain B-2846.</title>
        <authorList>
            <person name="Karlyshev A.V."/>
            <person name="Kudryashova E.B."/>
        </authorList>
    </citation>
    <scope>NUCLEOTIDE SEQUENCE [LARGE SCALE GENOMIC DNA]</scope>
    <source>
        <strain evidence="2 3">VKM B-2846</strain>
    </source>
</reference>
<evidence type="ECO:0000313" key="2">
    <source>
        <dbReference type="EMBL" id="KIL37000.1"/>
    </source>
</evidence>
<feature type="region of interest" description="Disordered" evidence="1">
    <location>
        <begin position="120"/>
        <end position="142"/>
    </location>
</feature>
<comment type="caution">
    <text evidence="2">The sequence shown here is derived from an EMBL/GenBank/DDBJ whole genome shotgun (WGS) entry which is preliminary data.</text>
</comment>
<accession>A0ABR5A8S3</accession>
<dbReference type="EMBL" id="JXAL01000003">
    <property type="protein sequence ID" value="KIL37000.1"/>
    <property type="molecule type" value="Genomic_DNA"/>
</dbReference>